<dbReference type="SUPFAM" id="SSF56112">
    <property type="entry name" value="Protein kinase-like (PK-like)"/>
    <property type="match status" value="1"/>
</dbReference>
<name>A0ABS8UMS9_DATST</name>
<gene>
    <name evidence="11" type="ORF">HAX54_017035</name>
</gene>
<dbReference type="PROSITE" id="PS00107">
    <property type="entry name" value="PROTEIN_KINASE_ATP"/>
    <property type="match status" value="1"/>
</dbReference>
<feature type="binding site" evidence="8">
    <location>
        <position position="157"/>
    </location>
    <ligand>
        <name>ATP</name>
        <dbReference type="ChEBI" id="CHEBI:30616"/>
    </ligand>
</feature>
<proteinExistence type="inferred from homology"/>
<organism evidence="11 12">
    <name type="scientific">Datura stramonium</name>
    <name type="common">Jimsonweed</name>
    <name type="synonym">Common thornapple</name>
    <dbReference type="NCBI Taxonomy" id="4076"/>
    <lineage>
        <taxon>Eukaryota</taxon>
        <taxon>Viridiplantae</taxon>
        <taxon>Streptophyta</taxon>
        <taxon>Embryophyta</taxon>
        <taxon>Tracheophyta</taxon>
        <taxon>Spermatophyta</taxon>
        <taxon>Magnoliopsida</taxon>
        <taxon>eudicotyledons</taxon>
        <taxon>Gunneridae</taxon>
        <taxon>Pentapetalae</taxon>
        <taxon>asterids</taxon>
        <taxon>lamiids</taxon>
        <taxon>Solanales</taxon>
        <taxon>Solanaceae</taxon>
        <taxon>Solanoideae</taxon>
        <taxon>Datureae</taxon>
        <taxon>Datura</taxon>
    </lineage>
</organism>
<evidence type="ECO:0000256" key="6">
    <source>
        <dbReference type="ARBA" id="ARBA00022777"/>
    </source>
</evidence>
<evidence type="ECO:0000256" key="9">
    <source>
        <dbReference type="RuleBase" id="RU000304"/>
    </source>
</evidence>
<evidence type="ECO:0000259" key="10">
    <source>
        <dbReference type="PROSITE" id="PS50011"/>
    </source>
</evidence>
<dbReference type="PROSITE" id="PS00108">
    <property type="entry name" value="PROTEIN_KINASE_ST"/>
    <property type="match status" value="1"/>
</dbReference>
<evidence type="ECO:0000313" key="11">
    <source>
        <dbReference type="EMBL" id="MCD9559181.1"/>
    </source>
</evidence>
<dbReference type="PANTHER" id="PTHR45621">
    <property type="entry name" value="OS01G0588500 PROTEIN-RELATED"/>
    <property type="match status" value="1"/>
</dbReference>
<evidence type="ECO:0000256" key="4">
    <source>
        <dbReference type="ARBA" id="ARBA00022679"/>
    </source>
</evidence>
<evidence type="ECO:0000256" key="5">
    <source>
        <dbReference type="ARBA" id="ARBA00022741"/>
    </source>
</evidence>
<evidence type="ECO:0000313" key="12">
    <source>
        <dbReference type="Proteomes" id="UP000823775"/>
    </source>
</evidence>
<keyword evidence="6" id="KW-0418">Kinase</keyword>
<sequence>MRRTIWVSQIHSSAATLTICSRLGGQDYLGNGNTYLSGYPLSFTTCVNVHLILLSSYVEETKSSTEIIGDPPIAPVLSSSTTTDVETTPTTPNRGRELEIASHIRNFSFNELRLATKNFRRENLLGLGGFGSVYKGWINENGSSPVKFGTGLAVAVKTLNQYGLQGHREWLAEIRFLGNLQHQSLVKLVGYCMEGDQRLIVYEFMTRGSLENHLFRRSWPLPWNHRMKIALAAAEGLAYLHEGAQKPVIYRDFKTSNILLDVEYNAKLSDFGLARDGPEGDETHVSTRIVGTYGYAAPEYVTTGHLTMKSDVYSFGVVFLEILTGRKAMAKDTPNGEDLVTWAKPYLANRSNFYRIIDPRLTGQFPNQEAFRCTEIVLLCLRRNAKSRPRMSEVVEMLMLLPSMRDPSAPSMHINDAGVNSNGNNVQAGVVAKDKHAAGSSYASSSNHTPAYNVN</sequence>
<comment type="subcellular location">
    <subcellularLocation>
        <location evidence="1">Cell membrane</location>
    </subcellularLocation>
</comment>
<dbReference type="CDD" id="cd14066">
    <property type="entry name" value="STKc_IRAK"/>
    <property type="match status" value="1"/>
</dbReference>
<keyword evidence="5 8" id="KW-0547">Nucleotide-binding</keyword>
<dbReference type="InterPro" id="IPR011009">
    <property type="entry name" value="Kinase-like_dom_sf"/>
</dbReference>
<dbReference type="Pfam" id="PF07714">
    <property type="entry name" value="PK_Tyr_Ser-Thr"/>
    <property type="match status" value="1"/>
</dbReference>
<comment type="similarity">
    <text evidence="9">Belongs to the protein kinase superfamily.</text>
</comment>
<accession>A0ABS8UMS9</accession>
<reference evidence="11 12" key="1">
    <citation type="journal article" date="2021" name="BMC Genomics">
        <title>Datura genome reveals duplications of psychoactive alkaloid biosynthetic genes and high mutation rate following tissue culture.</title>
        <authorList>
            <person name="Rajewski A."/>
            <person name="Carter-House D."/>
            <person name="Stajich J."/>
            <person name="Litt A."/>
        </authorList>
    </citation>
    <scope>NUCLEOTIDE SEQUENCE [LARGE SCALE GENOMIC DNA]</scope>
    <source>
        <strain evidence="11">AR-01</strain>
    </source>
</reference>
<keyword evidence="7 8" id="KW-0067">ATP-binding</keyword>
<keyword evidence="3 9" id="KW-0723">Serine/threonine-protein kinase</keyword>
<keyword evidence="4" id="KW-0808">Transferase</keyword>
<evidence type="ECO:0000256" key="8">
    <source>
        <dbReference type="PROSITE-ProRule" id="PRU10141"/>
    </source>
</evidence>
<dbReference type="PROSITE" id="PS50011">
    <property type="entry name" value="PROTEIN_KINASE_DOM"/>
    <property type="match status" value="1"/>
</dbReference>
<protein>
    <recommendedName>
        <fullName evidence="10">Protein kinase domain-containing protein</fullName>
    </recommendedName>
</protein>
<keyword evidence="2" id="KW-1003">Cell membrane</keyword>
<dbReference type="InterPro" id="IPR001245">
    <property type="entry name" value="Ser-Thr/Tyr_kinase_cat_dom"/>
</dbReference>
<dbReference type="Proteomes" id="UP000823775">
    <property type="component" value="Unassembled WGS sequence"/>
</dbReference>
<keyword evidence="2" id="KW-0472">Membrane</keyword>
<dbReference type="InterPro" id="IPR000719">
    <property type="entry name" value="Prot_kinase_dom"/>
</dbReference>
<evidence type="ECO:0000256" key="3">
    <source>
        <dbReference type="ARBA" id="ARBA00022527"/>
    </source>
</evidence>
<keyword evidence="12" id="KW-1185">Reference proteome</keyword>
<feature type="domain" description="Protein kinase" evidence="10">
    <location>
        <begin position="119"/>
        <end position="400"/>
    </location>
</feature>
<dbReference type="InterPro" id="IPR017441">
    <property type="entry name" value="Protein_kinase_ATP_BS"/>
</dbReference>
<dbReference type="EMBL" id="JACEIK010002110">
    <property type="protein sequence ID" value="MCD9559181.1"/>
    <property type="molecule type" value="Genomic_DNA"/>
</dbReference>
<dbReference type="Gene3D" id="1.10.510.10">
    <property type="entry name" value="Transferase(Phosphotransferase) domain 1"/>
    <property type="match status" value="1"/>
</dbReference>
<evidence type="ECO:0000256" key="2">
    <source>
        <dbReference type="ARBA" id="ARBA00022475"/>
    </source>
</evidence>
<evidence type="ECO:0000256" key="1">
    <source>
        <dbReference type="ARBA" id="ARBA00004236"/>
    </source>
</evidence>
<dbReference type="InterPro" id="IPR008271">
    <property type="entry name" value="Ser/Thr_kinase_AS"/>
</dbReference>
<evidence type="ECO:0000256" key="7">
    <source>
        <dbReference type="ARBA" id="ARBA00022840"/>
    </source>
</evidence>
<dbReference type="InterPro" id="IPR050823">
    <property type="entry name" value="Plant_Ser_Thr_Prot_Kinase"/>
</dbReference>
<dbReference type="Gene3D" id="3.30.200.20">
    <property type="entry name" value="Phosphorylase Kinase, domain 1"/>
    <property type="match status" value="1"/>
</dbReference>
<comment type="caution">
    <text evidence="11">The sequence shown here is derived from an EMBL/GenBank/DDBJ whole genome shotgun (WGS) entry which is preliminary data.</text>
</comment>